<keyword evidence="6" id="KW-1185">Reference proteome</keyword>
<reference evidence="5 6" key="1">
    <citation type="submission" date="2020-08" db="EMBL/GenBank/DDBJ databases">
        <title>Sequencing the genomes of 1000 actinobacteria strains.</title>
        <authorList>
            <person name="Klenk H.-P."/>
        </authorList>
    </citation>
    <scope>NUCLEOTIDE SEQUENCE [LARGE SCALE GENOMIC DNA]</scope>
    <source>
        <strain evidence="5 6">DSM 23694</strain>
    </source>
</reference>
<accession>A0A7W8YBW1</accession>
<keyword evidence="2" id="KW-0547">Nucleotide-binding</keyword>
<dbReference type="PANTHER" id="PTHR42939:SF1">
    <property type="entry name" value="ABC TRANSPORTER ATP-BINDING PROTEIN ALBC-RELATED"/>
    <property type="match status" value="1"/>
</dbReference>
<keyword evidence="1" id="KW-0813">Transport</keyword>
<sequence length="243" mass="26859">MKTPHHIEEFSTQETSDPRKKIVEVRLQSSSHEPAGPLTAVSLDLYRGEAVLLAGPNGSGKSSLLRFINGEVPALKDELRVGEGVRVAYMPDNFPIYDVLTVREQLEFFAQFWETNVPVDSLLSELALDALSHRFGKDLSLGERQRLALALLNIGEPDIVLLDEPFNGIDGPNSRLIVDLLSQWKSAGRSVVLVSHVYEGLESLINRVCVMDRGKLVSTTSVTSDDDLRNLTASFSRSGQQWS</sequence>
<name>A0A7W8YBW1_9MICC</name>
<evidence type="ECO:0000256" key="1">
    <source>
        <dbReference type="ARBA" id="ARBA00022448"/>
    </source>
</evidence>
<dbReference type="InterPro" id="IPR051782">
    <property type="entry name" value="ABC_Transporter_VariousFunc"/>
</dbReference>
<proteinExistence type="predicted"/>
<comment type="caution">
    <text evidence="5">The sequence shown here is derived from an EMBL/GenBank/DDBJ whole genome shotgun (WGS) entry which is preliminary data.</text>
</comment>
<evidence type="ECO:0000259" key="4">
    <source>
        <dbReference type="PROSITE" id="PS50893"/>
    </source>
</evidence>
<evidence type="ECO:0000313" key="5">
    <source>
        <dbReference type="EMBL" id="MBB5598546.1"/>
    </source>
</evidence>
<dbReference type="Gene3D" id="3.40.50.300">
    <property type="entry name" value="P-loop containing nucleotide triphosphate hydrolases"/>
    <property type="match status" value="1"/>
</dbReference>
<dbReference type="Proteomes" id="UP000523863">
    <property type="component" value="Unassembled WGS sequence"/>
</dbReference>
<keyword evidence="3" id="KW-0067">ATP-binding</keyword>
<dbReference type="InterPro" id="IPR003593">
    <property type="entry name" value="AAA+_ATPase"/>
</dbReference>
<dbReference type="InterPro" id="IPR003439">
    <property type="entry name" value="ABC_transporter-like_ATP-bd"/>
</dbReference>
<dbReference type="PANTHER" id="PTHR42939">
    <property type="entry name" value="ABC TRANSPORTER ATP-BINDING PROTEIN ALBC-RELATED"/>
    <property type="match status" value="1"/>
</dbReference>
<dbReference type="InterPro" id="IPR027417">
    <property type="entry name" value="P-loop_NTPase"/>
</dbReference>
<dbReference type="Pfam" id="PF00005">
    <property type="entry name" value="ABC_tran"/>
    <property type="match status" value="1"/>
</dbReference>
<organism evidence="5 6">
    <name type="scientific">Neomicrococcus lactis</name>
    <dbReference type="NCBI Taxonomy" id="732241"/>
    <lineage>
        <taxon>Bacteria</taxon>
        <taxon>Bacillati</taxon>
        <taxon>Actinomycetota</taxon>
        <taxon>Actinomycetes</taxon>
        <taxon>Micrococcales</taxon>
        <taxon>Micrococcaceae</taxon>
        <taxon>Neomicrococcus</taxon>
    </lineage>
</organism>
<dbReference type="PROSITE" id="PS50893">
    <property type="entry name" value="ABC_TRANSPORTER_2"/>
    <property type="match status" value="1"/>
</dbReference>
<dbReference type="AlphaFoldDB" id="A0A7W8YBW1"/>
<evidence type="ECO:0000256" key="2">
    <source>
        <dbReference type="ARBA" id="ARBA00022741"/>
    </source>
</evidence>
<dbReference type="SMART" id="SM00382">
    <property type="entry name" value="AAA"/>
    <property type="match status" value="1"/>
</dbReference>
<feature type="domain" description="ABC transporter" evidence="4">
    <location>
        <begin position="20"/>
        <end position="238"/>
    </location>
</feature>
<dbReference type="RefSeq" id="WP_183642389.1">
    <property type="nucleotide sequence ID" value="NZ_JACHBL010000001.1"/>
</dbReference>
<dbReference type="SUPFAM" id="SSF52540">
    <property type="entry name" value="P-loop containing nucleoside triphosphate hydrolases"/>
    <property type="match status" value="1"/>
</dbReference>
<evidence type="ECO:0000313" key="6">
    <source>
        <dbReference type="Proteomes" id="UP000523863"/>
    </source>
</evidence>
<dbReference type="GO" id="GO:0005524">
    <property type="term" value="F:ATP binding"/>
    <property type="evidence" value="ECO:0007669"/>
    <property type="project" value="UniProtKB-KW"/>
</dbReference>
<dbReference type="EMBL" id="JACHBL010000001">
    <property type="protein sequence ID" value="MBB5598546.1"/>
    <property type="molecule type" value="Genomic_DNA"/>
</dbReference>
<protein>
    <submittedName>
        <fullName evidence="5">ABC-type multidrug transport system ATPase subunit</fullName>
    </submittedName>
</protein>
<evidence type="ECO:0000256" key="3">
    <source>
        <dbReference type="ARBA" id="ARBA00022840"/>
    </source>
</evidence>
<dbReference type="GO" id="GO:0016887">
    <property type="term" value="F:ATP hydrolysis activity"/>
    <property type="evidence" value="ECO:0007669"/>
    <property type="project" value="InterPro"/>
</dbReference>
<gene>
    <name evidence="5" type="ORF">BKA12_001626</name>
</gene>